<name>U1HV18_ENDPU</name>
<accession>U1HV18</accession>
<evidence type="ECO:0000313" key="6">
    <source>
        <dbReference type="EMBL" id="ERF74520.1"/>
    </source>
</evidence>
<feature type="repeat" description="WD" evidence="4">
    <location>
        <begin position="403"/>
        <end position="445"/>
    </location>
</feature>
<dbReference type="PRINTS" id="PR00320">
    <property type="entry name" value="GPROTEINBRPT"/>
</dbReference>
<feature type="region of interest" description="Disordered" evidence="5">
    <location>
        <begin position="506"/>
        <end position="544"/>
    </location>
</feature>
<feature type="repeat" description="WD" evidence="4">
    <location>
        <begin position="310"/>
        <end position="345"/>
    </location>
</feature>
<dbReference type="GO" id="GO:0006364">
    <property type="term" value="P:rRNA processing"/>
    <property type="evidence" value="ECO:0007669"/>
    <property type="project" value="InterPro"/>
</dbReference>
<dbReference type="GO" id="GO:0005634">
    <property type="term" value="C:nucleus"/>
    <property type="evidence" value="ECO:0007669"/>
    <property type="project" value="TreeGrafter"/>
</dbReference>
<protein>
    <submittedName>
        <fullName evidence="6">Uncharacterized protein</fullName>
    </submittedName>
</protein>
<dbReference type="FunFam" id="2.130.10.10:FF:000457">
    <property type="entry name" value="rRNA processing protein Pwp1"/>
    <property type="match status" value="1"/>
</dbReference>
<dbReference type="GeneID" id="19238993"/>
<dbReference type="OMA" id="CFVPRGV"/>
<keyword evidence="2 4" id="KW-0853">WD repeat</keyword>
<dbReference type="PROSITE" id="PS00678">
    <property type="entry name" value="WD_REPEATS_1"/>
    <property type="match status" value="2"/>
</dbReference>
<dbReference type="eggNOG" id="KOG0270">
    <property type="taxonomic scope" value="Eukaryota"/>
</dbReference>
<dbReference type="PANTHER" id="PTHR14091">
    <property type="entry name" value="PERIODIC TRYPTOPHAN PROTEIN 1"/>
    <property type="match status" value="1"/>
</dbReference>
<keyword evidence="1" id="KW-0597">Phosphoprotein</keyword>
<dbReference type="SMART" id="SM00320">
    <property type="entry name" value="WD40"/>
    <property type="match status" value="5"/>
</dbReference>
<dbReference type="RefSeq" id="XP_007799904.1">
    <property type="nucleotide sequence ID" value="XM_007801713.1"/>
</dbReference>
<evidence type="ECO:0000313" key="7">
    <source>
        <dbReference type="Proteomes" id="UP000019373"/>
    </source>
</evidence>
<feature type="compositionally biased region" description="Basic residues" evidence="5">
    <location>
        <begin position="253"/>
        <end position="263"/>
    </location>
</feature>
<dbReference type="InterPro" id="IPR044285">
    <property type="entry name" value="PWP1"/>
</dbReference>
<evidence type="ECO:0000256" key="2">
    <source>
        <dbReference type="ARBA" id="ARBA00022574"/>
    </source>
</evidence>
<evidence type="ECO:0000256" key="4">
    <source>
        <dbReference type="PROSITE-ProRule" id="PRU00221"/>
    </source>
</evidence>
<dbReference type="PROSITE" id="PS50082">
    <property type="entry name" value="WD_REPEATS_2"/>
    <property type="match status" value="3"/>
</dbReference>
<dbReference type="InterPro" id="IPR019775">
    <property type="entry name" value="WD40_repeat_CS"/>
</dbReference>
<feature type="region of interest" description="Disordered" evidence="5">
    <location>
        <begin position="42"/>
        <end position="101"/>
    </location>
</feature>
<feature type="compositionally biased region" description="Acidic residues" evidence="5">
    <location>
        <begin position="82"/>
        <end position="101"/>
    </location>
</feature>
<dbReference type="InterPro" id="IPR001680">
    <property type="entry name" value="WD40_rpt"/>
</dbReference>
<evidence type="ECO:0000256" key="3">
    <source>
        <dbReference type="ARBA" id="ARBA00022737"/>
    </source>
</evidence>
<evidence type="ECO:0000256" key="5">
    <source>
        <dbReference type="SAM" id="MobiDB-lite"/>
    </source>
</evidence>
<reference evidence="7" key="1">
    <citation type="journal article" date="2014" name="BMC Genomics">
        <title>Genome characteristics reveal the impact of lichenization on lichen-forming fungus Endocarpon pusillum Hedwig (Verrucariales, Ascomycota).</title>
        <authorList>
            <person name="Wang Y.-Y."/>
            <person name="Liu B."/>
            <person name="Zhang X.-Y."/>
            <person name="Zhou Q.-M."/>
            <person name="Zhang T."/>
            <person name="Li H."/>
            <person name="Yu Y.-F."/>
            <person name="Zhang X.-L."/>
            <person name="Hao X.-Y."/>
            <person name="Wang M."/>
            <person name="Wang L."/>
            <person name="Wei J.-C."/>
        </authorList>
    </citation>
    <scope>NUCLEOTIDE SEQUENCE [LARGE SCALE GENOMIC DNA]</scope>
    <source>
        <strain evidence="7">Z07020 / HMAS-L-300199</strain>
    </source>
</reference>
<proteinExistence type="predicted"/>
<feature type="region of interest" description="Disordered" evidence="5">
    <location>
        <begin position="240"/>
        <end position="264"/>
    </location>
</feature>
<keyword evidence="7" id="KW-1185">Reference proteome</keyword>
<dbReference type="Gene3D" id="2.130.10.10">
    <property type="entry name" value="YVTN repeat-like/Quinoprotein amine dehydrogenase"/>
    <property type="match status" value="2"/>
</dbReference>
<dbReference type="InterPro" id="IPR020472">
    <property type="entry name" value="WD40_PAC1"/>
</dbReference>
<feature type="compositionally biased region" description="Acidic residues" evidence="5">
    <location>
        <begin position="515"/>
        <end position="544"/>
    </location>
</feature>
<organism evidence="6 7">
    <name type="scientific">Endocarpon pusillum (strain Z07020 / HMAS-L-300199)</name>
    <name type="common">Lichen-forming fungus</name>
    <dbReference type="NCBI Taxonomy" id="1263415"/>
    <lineage>
        <taxon>Eukaryota</taxon>
        <taxon>Fungi</taxon>
        <taxon>Dikarya</taxon>
        <taxon>Ascomycota</taxon>
        <taxon>Pezizomycotina</taxon>
        <taxon>Eurotiomycetes</taxon>
        <taxon>Chaetothyriomycetidae</taxon>
        <taxon>Verrucariales</taxon>
        <taxon>Verrucariaceae</taxon>
        <taxon>Endocarpon</taxon>
    </lineage>
</organism>
<keyword evidence="3" id="KW-0677">Repeat</keyword>
<dbReference type="PANTHER" id="PTHR14091:SF0">
    <property type="entry name" value="PERIODIC TRYPTOPHAN PROTEIN 1 HOMOLOG"/>
    <property type="match status" value="1"/>
</dbReference>
<dbReference type="PROSITE" id="PS50294">
    <property type="entry name" value="WD_REPEATS_REGION"/>
    <property type="match status" value="2"/>
</dbReference>
<dbReference type="OrthoDB" id="270624at2759"/>
<dbReference type="EMBL" id="KE720876">
    <property type="protein sequence ID" value="ERF74520.1"/>
    <property type="molecule type" value="Genomic_DNA"/>
</dbReference>
<dbReference type="HOGENOM" id="CLU_023867_0_1_1"/>
<feature type="compositionally biased region" description="Basic and acidic residues" evidence="5">
    <location>
        <begin position="50"/>
        <end position="59"/>
    </location>
</feature>
<evidence type="ECO:0000256" key="1">
    <source>
        <dbReference type="ARBA" id="ARBA00022553"/>
    </source>
</evidence>
<feature type="repeat" description="WD" evidence="4">
    <location>
        <begin position="267"/>
        <end position="309"/>
    </location>
</feature>
<dbReference type="AlphaFoldDB" id="U1HV18"/>
<dbReference type="Pfam" id="PF00400">
    <property type="entry name" value="WD40"/>
    <property type="match status" value="3"/>
</dbReference>
<dbReference type="InterPro" id="IPR036322">
    <property type="entry name" value="WD40_repeat_dom_sf"/>
</dbReference>
<gene>
    <name evidence="6" type="ORF">EPUS_03958</name>
</gene>
<dbReference type="SUPFAM" id="SSF50978">
    <property type="entry name" value="WD40 repeat-like"/>
    <property type="match status" value="1"/>
</dbReference>
<dbReference type="InterPro" id="IPR015943">
    <property type="entry name" value="WD40/YVTN_repeat-like_dom_sf"/>
</dbReference>
<dbReference type="Proteomes" id="UP000019373">
    <property type="component" value="Unassembled WGS sequence"/>
</dbReference>
<sequence length="544" mass="60791">MSMVLATTWVRRGVAAPFPRKYEIDEAELGRISKLARLQLEDAQEGLTTSHEKSDRGKEEESDDSEGGVQENGGVKVLDDKVDNDDDLKEYNLDDYDTEPIDDEGEKFSMFGNVRSLAYHAPSEEDPYLVLPEGEDEDDEEREELQILATDNLLLAAKVEDEVAHLEVMVYEDEADNLYVHHDIMLPAVPLCVEWIDLPVGKNSEGRTTGNFVAVSTMRPEIEIWDLDVVDSMYPNAILGQEPEEAREGNGATKKKKKQKKKLKANDEYHVDAVLSLAANRQHRNLLASASADKTVKLWDLNTGKCAKSYSMHKDKVCSLDWHPTQSTVLLSGSYDRTVVVTDMRAPDAKAPRWTADADVEQIRWNPHDPNYFYATTEAGTVYYFDARIVPSEDGITKPVWILQAHDGAVSTLDINPTIPDFLATGSDDKQVKLWNVQNNKPSMVVSRNLEVGRVFSARFAPDQEVSFRLAVAGSKGAIQIWDTSTNSAVRRTFAGRVALPDGEVKERFVGVADDQGDSEEEEEADEVENGEEEAQGWESMDED</sequence>